<dbReference type="EMBL" id="LT629779">
    <property type="protein sequence ID" value="SDT57751.1"/>
    <property type="molecule type" value="Genomic_DNA"/>
</dbReference>
<accession>A0A1H2BHN1</accession>
<dbReference type="Proteomes" id="UP000198751">
    <property type="component" value="Chromosome I"/>
</dbReference>
<gene>
    <name evidence="2" type="ORF">SAMN04489743_3701</name>
</gene>
<proteinExistence type="predicted"/>
<dbReference type="RefSeq" id="WP_231994357.1">
    <property type="nucleotide sequence ID" value="NZ_CAUQLD010000008.1"/>
</dbReference>
<feature type="region of interest" description="Disordered" evidence="1">
    <location>
        <begin position="72"/>
        <end position="134"/>
    </location>
</feature>
<sequence length="134" mass="14225">MGFDPNEPEQRRRLRAAMKAADIPLSELWLKYFSLSGDAGEYEVEAYLQGLLSLPSIQRDLLALAANELIDDLPRPRAPYSDDFSEEPGHTEPVIAEPAQDSGAATGQGPVEEGSGDDSGLAGGPDGLAETPEG</sequence>
<protein>
    <submittedName>
        <fullName evidence="2">Uncharacterized protein</fullName>
    </submittedName>
</protein>
<evidence type="ECO:0000313" key="3">
    <source>
        <dbReference type="Proteomes" id="UP000198751"/>
    </source>
</evidence>
<evidence type="ECO:0000256" key="1">
    <source>
        <dbReference type="SAM" id="MobiDB-lite"/>
    </source>
</evidence>
<name>A0A1H2BHN1_9MICC</name>
<keyword evidence="3" id="KW-1185">Reference proteome</keyword>
<organism evidence="2 3">
    <name type="scientific">Pseudarthrobacter equi</name>
    <dbReference type="NCBI Taxonomy" id="728066"/>
    <lineage>
        <taxon>Bacteria</taxon>
        <taxon>Bacillati</taxon>
        <taxon>Actinomycetota</taxon>
        <taxon>Actinomycetes</taxon>
        <taxon>Micrococcales</taxon>
        <taxon>Micrococcaceae</taxon>
        <taxon>Pseudarthrobacter</taxon>
    </lineage>
</organism>
<evidence type="ECO:0000313" key="2">
    <source>
        <dbReference type="EMBL" id="SDT57751.1"/>
    </source>
</evidence>
<reference evidence="3" key="1">
    <citation type="submission" date="2016-10" db="EMBL/GenBank/DDBJ databases">
        <authorList>
            <person name="Varghese N."/>
            <person name="Submissions S."/>
        </authorList>
    </citation>
    <scope>NUCLEOTIDE SEQUENCE [LARGE SCALE GENOMIC DNA]</scope>
    <source>
        <strain evidence="3">IMMIB L-1606</strain>
    </source>
</reference>
<dbReference type="AlphaFoldDB" id="A0A1H2BHN1"/>